<dbReference type="GO" id="GO:0003676">
    <property type="term" value="F:nucleic acid binding"/>
    <property type="evidence" value="ECO:0007669"/>
    <property type="project" value="InterPro"/>
</dbReference>
<dbReference type="GO" id="GO:0004523">
    <property type="term" value="F:RNA-DNA hybrid ribonuclease activity"/>
    <property type="evidence" value="ECO:0007669"/>
    <property type="project" value="InterPro"/>
</dbReference>
<reference evidence="2 3" key="1">
    <citation type="submission" date="2023-10" db="EMBL/GenBank/DDBJ databases">
        <title>Chromosome-scale genome assembly provides insights into flower coloration mechanisms of Canna indica.</title>
        <authorList>
            <person name="Li C."/>
        </authorList>
    </citation>
    <scope>NUCLEOTIDE SEQUENCE [LARGE SCALE GENOMIC DNA]</scope>
    <source>
        <tissue evidence="2">Flower</tissue>
    </source>
</reference>
<dbReference type="SUPFAM" id="SSF53098">
    <property type="entry name" value="Ribonuclease H-like"/>
    <property type="match status" value="1"/>
</dbReference>
<organism evidence="2 3">
    <name type="scientific">Canna indica</name>
    <name type="common">Indian-shot</name>
    <dbReference type="NCBI Taxonomy" id="4628"/>
    <lineage>
        <taxon>Eukaryota</taxon>
        <taxon>Viridiplantae</taxon>
        <taxon>Streptophyta</taxon>
        <taxon>Embryophyta</taxon>
        <taxon>Tracheophyta</taxon>
        <taxon>Spermatophyta</taxon>
        <taxon>Magnoliopsida</taxon>
        <taxon>Liliopsida</taxon>
        <taxon>Zingiberales</taxon>
        <taxon>Cannaceae</taxon>
        <taxon>Canna</taxon>
    </lineage>
</organism>
<dbReference type="InterPro" id="IPR036397">
    <property type="entry name" value="RNaseH_sf"/>
</dbReference>
<feature type="domain" description="RNase H type-1" evidence="1">
    <location>
        <begin position="68"/>
        <end position="145"/>
    </location>
</feature>
<name>A0AAQ3JRP5_9LILI</name>
<dbReference type="PANTHER" id="PTHR47723">
    <property type="entry name" value="OS05G0353850 PROTEIN"/>
    <property type="match status" value="1"/>
</dbReference>
<protein>
    <recommendedName>
        <fullName evidence="1">RNase H type-1 domain-containing protein</fullName>
    </recommendedName>
</protein>
<evidence type="ECO:0000259" key="1">
    <source>
        <dbReference type="Pfam" id="PF13456"/>
    </source>
</evidence>
<dbReference type="EMBL" id="CP136890">
    <property type="protein sequence ID" value="WOK94258.1"/>
    <property type="molecule type" value="Genomic_DNA"/>
</dbReference>
<dbReference type="InterPro" id="IPR012337">
    <property type="entry name" value="RNaseH-like_sf"/>
</dbReference>
<evidence type="ECO:0000313" key="3">
    <source>
        <dbReference type="Proteomes" id="UP001327560"/>
    </source>
</evidence>
<dbReference type="Proteomes" id="UP001327560">
    <property type="component" value="Chromosome 1"/>
</dbReference>
<sequence>MVNSNPECLTAHAPLDPEPTIRPSIEVQMKNSCKNEPRSACQTSSVKNGCARTLEKDVDPMDTSMAAIAVCLALSYTSSVSIDKLEIESDSKQLIDCLNHSSPTPWRICSLVQDIWALKNSFSIVKLSFISCKINKAPHWAATRARINKESTVWTSTNLHEVESILAFDVLNSSLSAD</sequence>
<evidence type="ECO:0000313" key="2">
    <source>
        <dbReference type="EMBL" id="WOK94258.1"/>
    </source>
</evidence>
<dbReference type="Gene3D" id="3.30.420.10">
    <property type="entry name" value="Ribonuclease H-like superfamily/Ribonuclease H"/>
    <property type="match status" value="1"/>
</dbReference>
<keyword evidence="3" id="KW-1185">Reference proteome</keyword>
<dbReference type="CDD" id="cd06222">
    <property type="entry name" value="RNase_H_like"/>
    <property type="match status" value="1"/>
</dbReference>
<dbReference type="InterPro" id="IPR044730">
    <property type="entry name" value="RNase_H-like_dom_plant"/>
</dbReference>
<dbReference type="InterPro" id="IPR002156">
    <property type="entry name" value="RNaseH_domain"/>
</dbReference>
<dbReference type="AlphaFoldDB" id="A0AAQ3JRP5"/>
<dbReference type="PANTHER" id="PTHR47723:SF19">
    <property type="entry name" value="POLYNUCLEOTIDYL TRANSFERASE, RIBONUCLEASE H-LIKE SUPERFAMILY PROTEIN"/>
    <property type="match status" value="1"/>
</dbReference>
<dbReference type="Pfam" id="PF13456">
    <property type="entry name" value="RVT_3"/>
    <property type="match status" value="1"/>
</dbReference>
<accession>A0AAQ3JRP5</accession>
<gene>
    <name evidence="2" type="ORF">Cni_G02960</name>
</gene>
<dbReference type="InterPro" id="IPR053151">
    <property type="entry name" value="RNase_H-like"/>
</dbReference>
<proteinExistence type="predicted"/>